<comment type="subcellular location">
    <subcellularLocation>
        <location evidence="1">Cell membrane</location>
        <topology evidence="1">Multi-pass membrane protein</topology>
    </subcellularLocation>
</comment>
<gene>
    <name evidence="10" type="ORF">GOB84_02815</name>
</gene>
<dbReference type="PANTHER" id="PTHR33908:SF11">
    <property type="entry name" value="MEMBRANE PROTEIN"/>
    <property type="match status" value="1"/>
</dbReference>
<dbReference type="Proteomes" id="UP000615326">
    <property type="component" value="Unassembled WGS sequence"/>
</dbReference>
<evidence type="ECO:0000256" key="4">
    <source>
        <dbReference type="ARBA" id="ARBA00022679"/>
    </source>
</evidence>
<dbReference type="Pfam" id="PF13231">
    <property type="entry name" value="PMT_2"/>
    <property type="match status" value="1"/>
</dbReference>
<comment type="caution">
    <text evidence="10">The sequence shown here is derived from an EMBL/GenBank/DDBJ whole genome shotgun (WGS) entry which is preliminary data.</text>
</comment>
<feature type="domain" description="Glycosyltransferase RgtA/B/C/D-like" evidence="9">
    <location>
        <begin position="61"/>
        <end position="233"/>
    </location>
</feature>
<feature type="transmembrane region" description="Helical" evidence="8">
    <location>
        <begin position="348"/>
        <end position="367"/>
    </location>
</feature>
<dbReference type="InterPro" id="IPR038731">
    <property type="entry name" value="RgtA/B/C-like"/>
</dbReference>
<dbReference type="GO" id="GO:0016740">
    <property type="term" value="F:transferase activity"/>
    <property type="evidence" value="ECO:0007669"/>
    <property type="project" value="UniProtKB-KW"/>
</dbReference>
<name>A0ABX0K8H7_9PROT</name>
<feature type="transmembrane region" description="Helical" evidence="8">
    <location>
        <begin position="121"/>
        <end position="143"/>
    </location>
</feature>
<keyword evidence="4 10" id="KW-0808">Transferase</keyword>
<feature type="transmembrane region" description="Helical" evidence="8">
    <location>
        <begin position="264"/>
        <end position="285"/>
    </location>
</feature>
<dbReference type="EMBL" id="WOSW01000003">
    <property type="protein sequence ID" value="NHO31503.1"/>
    <property type="molecule type" value="Genomic_DNA"/>
</dbReference>
<feature type="transmembrane region" description="Helical" evidence="8">
    <location>
        <begin position="21"/>
        <end position="41"/>
    </location>
</feature>
<keyword evidence="5 8" id="KW-0812">Transmembrane</keyword>
<proteinExistence type="predicted"/>
<dbReference type="PANTHER" id="PTHR33908">
    <property type="entry name" value="MANNOSYLTRANSFERASE YKCB-RELATED"/>
    <property type="match status" value="1"/>
</dbReference>
<feature type="transmembrane region" description="Helical" evidence="8">
    <location>
        <begin position="186"/>
        <end position="203"/>
    </location>
</feature>
<accession>A0ABX0K8H7</accession>
<evidence type="ECO:0000256" key="7">
    <source>
        <dbReference type="ARBA" id="ARBA00023136"/>
    </source>
</evidence>
<evidence type="ECO:0000256" key="1">
    <source>
        <dbReference type="ARBA" id="ARBA00004651"/>
    </source>
</evidence>
<evidence type="ECO:0000256" key="2">
    <source>
        <dbReference type="ARBA" id="ARBA00022475"/>
    </source>
</evidence>
<protein>
    <submittedName>
        <fullName evidence="10">Glycosyl/arabinosyl/mannosyl transferase</fullName>
    </submittedName>
</protein>
<keyword evidence="6 8" id="KW-1133">Transmembrane helix</keyword>
<evidence type="ECO:0000259" key="9">
    <source>
        <dbReference type="Pfam" id="PF13231"/>
    </source>
</evidence>
<sequence>MAADPSGLPVSLSGLSARHSALLALAGITIIRLVAAGFLPVTPDEAYYWTWSRHLQASYLDHPPMVALWIRLGTALFGNNGFGIRVSGPLAAAVGTLLTASATRDFMTTRIGRTRVVSDDLAPPIIAGVLLNATLAVGLGAVMMTPDTPLLFFVAIFLAALGRLSVTGNGFWWFVLGAAAGLGFDSKYTMLLPVAGVGAWCLLSRPGRAWLKTAWPWGAVLLAAALTIPVFWWNETHGWVSFIRQGGRAADWKPARAVQFLGELLGGQIGLMTPGIFLLCSRALLKSVRSHEKTDRLLLAVIVVPLLVFFQHALGDRVQANWPVLIYPPLVVLTALSHPRWWRPASVFGLVLGALVLLQAMIGILPLNRHFDITLRQGGGWSAFAREVREKTQGVAFIASDDYGLASELALRLDNVPVLGGESRWRLVGLPAFLCDSGEGVLIRNARRSFPSDSAWSGIASPGLAITRARYGQEAERYVLYMVRCPLPAAVLQDLRQLPAAH</sequence>
<feature type="transmembrane region" description="Helical" evidence="8">
    <location>
        <begin position="215"/>
        <end position="233"/>
    </location>
</feature>
<evidence type="ECO:0000313" key="10">
    <source>
        <dbReference type="EMBL" id="NHO31503.1"/>
    </source>
</evidence>
<feature type="transmembrane region" description="Helical" evidence="8">
    <location>
        <begin position="297"/>
        <end position="314"/>
    </location>
</feature>
<evidence type="ECO:0000256" key="3">
    <source>
        <dbReference type="ARBA" id="ARBA00022676"/>
    </source>
</evidence>
<keyword evidence="11" id="KW-1185">Reference proteome</keyword>
<evidence type="ECO:0000256" key="8">
    <source>
        <dbReference type="SAM" id="Phobius"/>
    </source>
</evidence>
<keyword evidence="2" id="KW-1003">Cell membrane</keyword>
<dbReference type="InterPro" id="IPR050297">
    <property type="entry name" value="LipidA_mod_glycosyltrf_83"/>
</dbReference>
<evidence type="ECO:0000313" key="11">
    <source>
        <dbReference type="Proteomes" id="UP000615326"/>
    </source>
</evidence>
<reference evidence="10 11" key="1">
    <citation type="journal article" date="2020" name="Int. J. Syst. Evol. Microbiol.">
        <title>Novel acetic acid bacteria from cider fermentations: Acetobacter conturbans sp. nov. and Acetobacter fallax sp. nov.</title>
        <authorList>
            <person name="Sombolestani A.S."/>
            <person name="Cleenwerck I."/>
            <person name="Cnockaert M."/>
            <person name="Borremans W."/>
            <person name="Wieme A.D."/>
            <person name="De Vuyst L."/>
            <person name="Vandamme P."/>
        </authorList>
    </citation>
    <scope>NUCLEOTIDE SEQUENCE [LARGE SCALE GENOMIC DNA]</scope>
    <source>
        <strain evidence="10 11">LMG 1637</strain>
    </source>
</reference>
<keyword evidence="3" id="KW-0328">Glycosyltransferase</keyword>
<feature type="transmembrane region" description="Helical" evidence="8">
    <location>
        <begin position="150"/>
        <end position="174"/>
    </location>
</feature>
<evidence type="ECO:0000256" key="6">
    <source>
        <dbReference type="ARBA" id="ARBA00022989"/>
    </source>
</evidence>
<keyword evidence="7 8" id="KW-0472">Membrane</keyword>
<organism evidence="10 11">
    <name type="scientific">Acetobacter fallax</name>
    <dbReference type="NCBI Taxonomy" id="1737473"/>
    <lineage>
        <taxon>Bacteria</taxon>
        <taxon>Pseudomonadati</taxon>
        <taxon>Pseudomonadota</taxon>
        <taxon>Alphaproteobacteria</taxon>
        <taxon>Acetobacterales</taxon>
        <taxon>Acetobacteraceae</taxon>
        <taxon>Acetobacter</taxon>
    </lineage>
</organism>
<evidence type="ECO:0000256" key="5">
    <source>
        <dbReference type="ARBA" id="ARBA00022692"/>
    </source>
</evidence>